<name>A0AAD6WUR0_9AGAR</name>
<evidence type="ECO:0000313" key="2">
    <source>
        <dbReference type="EMBL" id="KAJ7024186.1"/>
    </source>
</evidence>
<evidence type="ECO:0000313" key="3">
    <source>
        <dbReference type="Proteomes" id="UP001218188"/>
    </source>
</evidence>
<sequence>MRCPNANTGRGRGAAGSRSSQSGGSHGGPSREGRGGRRGKRGGRGRGRSITWVWARKKTLAEGERNPNPLKRVLGKQTKMLPNAKDDEQNASQAKPNPKNGYTN</sequence>
<proteinExistence type="predicted"/>
<dbReference type="AlphaFoldDB" id="A0AAD6WUR0"/>
<protein>
    <submittedName>
        <fullName evidence="2">Uncharacterized protein</fullName>
    </submittedName>
</protein>
<accession>A0AAD6WUR0</accession>
<feature type="region of interest" description="Disordered" evidence="1">
    <location>
        <begin position="1"/>
        <end position="104"/>
    </location>
</feature>
<organism evidence="2 3">
    <name type="scientific">Mycena alexandri</name>
    <dbReference type="NCBI Taxonomy" id="1745969"/>
    <lineage>
        <taxon>Eukaryota</taxon>
        <taxon>Fungi</taxon>
        <taxon>Dikarya</taxon>
        <taxon>Basidiomycota</taxon>
        <taxon>Agaricomycotina</taxon>
        <taxon>Agaricomycetes</taxon>
        <taxon>Agaricomycetidae</taxon>
        <taxon>Agaricales</taxon>
        <taxon>Marasmiineae</taxon>
        <taxon>Mycenaceae</taxon>
        <taxon>Mycena</taxon>
    </lineage>
</organism>
<dbReference type="Proteomes" id="UP001218188">
    <property type="component" value="Unassembled WGS sequence"/>
</dbReference>
<evidence type="ECO:0000256" key="1">
    <source>
        <dbReference type="SAM" id="MobiDB-lite"/>
    </source>
</evidence>
<feature type="compositionally biased region" description="Basic residues" evidence="1">
    <location>
        <begin position="36"/>
        <end position="47"/>
    </location>
</feature>
<dbReference type="EMBL" id="JARJCM010000174">
    <property type="protein sequence ID" value="KAJ7024186.1"/>
    <property type="molecule type" value="Genomic_DNA"/>
</dbReference>
<comment type="caution">
    <text evidence="2">The sequence shown here is derived from an EMBL/GenBank/DDBJ whole genome shotgun (WGS) entry which is preliminary data.</text>
</comment>
<reference evidence="2" key="1">
    <citation type="submission" date="2023-03" db="EMBL/GenBank/DDBJ databases">
        <title>Massive genome expansion in bonnet fungi (Mycena s.s.) driven by repeated elements and novel gene families across ecological guilds.</title>
        <authorList>
            <consortium name="Lawrence Berkeley National Laboratory"/>
            <person name="Harder C.B."/>
            <person name="Miyauchi S."/>
            <person name="Viragh M."/>
            <person name="Kuo A."/>
            <person name="Thoen E."/>
            <person name="Andreopoulos B."/>
            <person name="Lu D."/>
            <person name="Skrede I."/>
            <person name="Drula E."/>
            <person name="Henrissat B."/>
            <person name="Morin E."/>
            <person name="Kohler A."/>
            <person name="Barry K."/>
            <person name="LaButti K."/>
            <person name="Morin E."/>
            <person name="Salamov A."/>
            <person name="Lipzen A."/>
            <person name="Mereny Z."/>
            <person name="Hegedus B."/>
            <person name="Baldrian P."/>
            <person name="Stursova M."/>
            <person name="Weitz H."/>
            <person name="Taylor A."/>
            <person name="Grigoriev I.V."/>
            <person name="Nagy L.G."/>
            <person name="Martin F."/>
            <person name="Kauserud H."/>
        </authorList>
    </citation>
    <scope>NUCLEOTIDE SEQUENCE</scope>
    <source>
        <strain evidence="2">CBHHK200</strain>
    </source>
</reference>
<gene>
    <name evidence="2" type="ORF">C8F04DRAFT_1192711</name>
</gene>
<feature type="compositionally biased region" description="Polar residues" evidence="1">
    <location>
        <begin position="90"/>
        <end position="104"/>
    </location>
</feature>
<keyword evidence="3" id="KW-1185">Reference proteome</keyword>